<keyword evidence="7 8" id="KW-0456">Lyase</keyword>
<evidence type="ECO:0000256" key="2">
    <source>
        <dbReference type="ARBA" id="ARBA00001911"/>
    </source>
</evidence>
<evidence type="ECO:0000256" key="5">
    <source>
        <dbReference type="ARBA" id="ARBA00016977"/>
    </source>
</evidence>
<keyword evidence="11" id="KW-1185">Reference proteome</keyword>
<evidence type="ECO:0000256" key="3">
    <source>
        <dbReference type="ARBA" id="ARBA00008178"/>
    </source>
</evidence>
<gene>
    <name evidence="10" type="primary">rfbB</name>
    <name evidence="10" type="ORF">H7B90_17810</name>
</gene>
<dbReference type="AlphaFoldDB" id="A0A841U4M4"/>
<dbReference type="InterPro" id="IPR005888">
    <property type="entry name" value="dTDP_Gluc_deHydtase"/>
</dbReference>
<dbReference type="Gene3D" id="3.90.25.10">
    <property type="entry name" value="UDP-galactose 4-epimerase, domain 1"/>
    <property type="match status" value="1"/>
</dbReference>
<evidence type="ECO:0000256" key="8">
    <source>
        <dbReference type="RuleBase" id="RU004473"/>
    </source>
</evidence>
<evidence type="ECO:0000256" key="7">
    <source>
        <dbReference type="ARBA" id="ARBA00023239"/>
    </source>
</evidence>
<comment type="caution">
    <text evidence="10">The sequence shown here is derived from an EMBL/GenBank/DDBJ whole genome shotgun (WGS) entry which is preliminary data.</text>
</comment>
<evidence type="ECO:0000259" key="9">
    <source>
        <dbReference type="Pfam" id="PF16363"/>
    </source>
</evidence>
<dbReference type="PROSITE" id="PS00061">
    <property type="entry name" value="ADH_SHORT"/>
    <property type="match status" value="1"/>
</dbReference>
<dbReference type="InterPro" id="IPR020904">
    <property type="entry name" value="Sc_DH/Rdtase_CS"/>
</dbReference>
<evidence type="ECO:0000256" key="6">
    <source>
        <dbReference type="ARBA" id="ARBA00023027"/>
    </source>
</evidence>
<dbReference type="GO" id="GO:0009225">
    <property type="term" value="P:nucleotide-sugar metabolic process"/>
    <property type="evidence" value="ECO:0007669"/>
    <property type="project" value="InterPro"/>
</dbReference>
<dbReference type="Pfam" id="PF16363">
    <property type="entry name" value="GDP_Man_Dehyd"/>
    <property type="match status" value="1"/>
</dbReference>
<comment type="similarity">
    <text evidence="3 8">Belongs to the NAD(P)-dependent epimerase/dehydratase family. dTDP-glucose dehydratase subfamily.</text>
</comment>
<protein>
    <recommendedName>
        <fullName evidence="5 8">dTDP-glucose 4,6-dehydratase</fullName>
        <ecNumber evidence="4 8">4.2.1.46</ecNumber>
    </recommendedName>
</protein>
<proteinExistence type="inferred from homology"/>
<comment type="catalytic activity">
    <reaction evidence="1 8">
        <text>dTDP-alpha-D-glucose = dTDP-4-dehydro-6-deoxy-alpha-D-glucose + H2O</text>
        <dbReference type="Rhea" id="RHEA:17221"/>
        <dbReference type="ChEBI" id="CHEBI:15377"/>
        <dbReference type="ChEBI" id="CHEBI:57477"/>
        <dbReference type="ChEBI" id="CHEBI:57649"/>
        <dbReference type="EC" id="4.2.1.46"/>
    </reaction>
</comment>
<evidence type="ECO:0000256" key="4">
    <source>
        <dbReference type="ARBA" id="ARBA00011990"/>
    </source>
</evidence>
<dbReference type="RefSeq" id="WP_185137247.1">
    <property type="nucleotide sequence ID" value="NZ_JACJVR010000069.1"/>
</dbReference>
<dbReference type="GO" id="GO:0008460">
    <property type="term" value="F:dTDP-glucose 4,6-dehydratase activity"/>
    <property type="evidence" value="ECO:0007669"/>
    <property type="project" value="UniProtKB-EC"/>
</dbReference>
<reference evidence="10 11" key="1">
    <citation type="submission" date="2020-08" db="EMBL/GenBank/DDBJ databases">
        <title>Cohnella phylogeny.</title>
        <authorList>
            <person name="Dunlap C."/>
        </authorList>
    </citation>
    <scope>NUCLEOTIDE SEQUENCE [LARGE SCALE GENOMIC DNA]</scope>
    <source>
        <strain evidence="10 11">DSM 25239</strain>
    </source>
</reference>
<dbReference type="NCBIfam" id="TIGR01181">
    <property type="entry name" value="dTDP_gluc_dehyt"/>
    <property type="match status" value="1"/>
</dbReference>
<dbReference type="InterPro" id="IPR036291">
    <property type="entry name" value="NAD(P)-bd_dom_sf"/>
</dbReference>
<evidence type="ECO:0000313" key="10">
    <source>
        <dbReference type="EMBL" id="MBB6693263.1"/>
    </source>
</evidence>
<evidence type="ECO:0000313" key="11">
    <source>
        <dbReference type="Proteomes" id="UP000553776"/>
    </source>
</evidence>
<comment type="cofactor">
    <cofactor evidence="2 8">
        <name>NAD(+)</name>
        <dbReference type="ChEBI" id="CHEBI:57540"/>
    </cofactor>
</comment>
<evidence type="ECO:0000256" key="1">
    <source>
        <dbReference type="ARBA" id="ARBA00001539"/>
    </source>
</evidence>
<dbReference type="EMBL" id="JACJVR010000069">
    <property type="protein sequence ID" value="MBB6693263.1"/>
    <property type="molecule type" value="Genomic_DNA"/>
</dbReference>
<name>A0A841U4M4_9BACL</name>
<dbReference type="SUPFAM" id="SSF51735">
    <property type="entry name" value="NAD(P)-binding Rossmann-fold domains"/>
    <property type="match status" value="1"/>
</dbReference>
<accession>A0A841U4M4</accession>
<keyword evidence="6" id="KW-0520">NAD</keyword>
<feature type="domain" description="NAD(P)-binding" evidence="9">
    <location>
        <begin position="4"/>
        <end position="305"/>
    </location>
</feature>
<organism evidence="10 11">
    <name type="scientific">Cohnella xylanilytica</name>
    <dbReference type="NCBI Taxonomy" id="557555"/>
    <lineage>
        <taxon>Bacteria</taxon>
        <taxon>Bacillati</taxon>
        <taxon>Bacillota</taxon>
        <taxon>Bacilli</taxon>
        <taxon>Bacillales</taxon>
        <taxon>Paenibacillaceae</taxon>
        <taxon>Cohnella</taxon>
    </lineage>
</organism>
<dbReference type="EC" id="4.2.1.46" evidence="4 8"/>
<dbReference type="Proteomes" id="UP000553776">
    <property type="component" value="Unassembled WGS sequence"/>
</dbReference>
<dbReference type="InterPro" id="IPR016040">
    <property type="entry name" value="NAD(P)-bd_dom"/>
</dbReference>
<dbReference type="PANTHER" id="PTHR43000">
    <property type="entry name" value="DTDP-D-GLUCOSE 4,6-DEHYDRATASE-RELATED"/>
    <property type="match status" value="1"/>
</dbReference>
<dbReference type="CDD" id="cd05246">
    <property type="entry name" value="dTDP_GD_SDR_e"/>
    <property type="match status" value="1"/>
</dbReference>
<sequence>MRLLITGGAGFIGSNFVQYAARAYPKYEIVNVDLLTYAGNLDNLAEVEKLPAYRFVRADIGDRGKLEPLFQEGFDVVVNFAAESHVDRSIAQPDLFVRTNVLGTQTLLELSKQYGVKRFVQVSTDEVYGTLGDEGLFTEETPLAPNSPYSASKAGADLLVRAYSETYGLPVNITRCSNNYGPYQFPEKLIPLMIGRALSDKPLPVYGDGLNVRDWLYVEDHCRAIDLVIHYGRNGEIYNVGGNNERTNLHVVRTILKELGKPESLISFVSDRPGHDRRYAIDASKIRRELGWTPQYPYEIGIKETIQWYLRNEEWLRRIETGEYRRDG</sequence>
<dbReference type="Gene3D" id="3.40.50.720">
    <property type="entry name" value="NAD(P)-binding Rossmann-like Domain"/>
    <property type="match status" value="1"/>
</dbReference>
<dbReference type="FunFam" id="3.40.50.720:FF:000304">
    <property type="entry name" value="UDP-glucose 4,6-dehydratase"/>
    <property type="match status" value="1"/>
</dbReference>